<dbReference type="PROSITE" id="PS00972">
    <property type="entry name" value="USP_1"/>
    <property type="match status" value="1"/>
</dbReference>
<evidence type="ECO:0000256" key="5">
    <source>
        <dbReference type="ARBA" id="ARBA00022723"/>
    </source>
</evidence>
<dbReference type="Pfam" id="PF00443">
    <property type="entry name" value="UCH"/>
    <property type="match status" value="1"/>
</dbReference>
<dbReference type="GO" id="GO:0008270">
    <property type="term" value="F:zinc ion binding"/>
    <property type="evidence" value="ECO:0007669"/>
    <property type="project" value="UniProtKB-KW"/>
</dbReference>
<evidence type="ECO:0000256" key="7">
    <source>
        <dbReference type="ARBA" id="ARBA00022786"/>
    </source>
</evidence>
<dbReference type="PROSITE" id="PS50235">
    <property type="entry name" value="USP_3"/>
    <property type="match status" value="1"/>
</dbReference>
<keyword evidence="8 14" id="KW-0378">Hydrolase</keyword>
<feature type="compositionally biased region" description="Polar residues" evidence="11">
    <location>
        <begin position="1309"/>
        <end position="1321"/>
    </location>
</feature>
<dbReference type="InterPro" id="IPR028889">
    <property type="entry name" value="USP"/>
</dbReference>
<reference evidence="14 15" key="1">
    <citation type="submission" date="2014-06" db="EMBL/GenBank/DDBJ databases">
        <authorList>
            <person name="Swart Estienne"/>
        </authorList>
    </citation>
    <scope>NUCLEOTIDE SEQUENCE [LARGE SCALE GENOMIC DNA]</scope>
    <source>
        <strain evidence="14 15">130c</strain>
    </source>
</reference>
<dbReference type="InterPro" id="IPR050185">
    <property type="entry name" value="Ub_carboxyl-term_hydrolase"/>
</dbReference>
<dbReference type="PANTHER" id="PTHR21646:SF24">
    <property type="entry name" value="UBIQUITIN CARBOXYL-TERMINAL HYDROLASE"/>
    <property type="match status" value="1"/>
</dbReference>
<name>A0A078AUT4_STYLE</name>
<dbReference type="OrthoDB" id="292964at2759"/>
<sequence length="1330" mass="156710">METTSSNDIEFEEVKFSSNEQQQDSTSIQEFSIDPEQFESYVEQLNQETKEFVSEYKSYKNQYFSALDDDVFFNLVIPVLQVYVINKKWFKQWKSFVCFKQVKKHYHVNHNYENLKRDYPGRINNEELLKDFSKYLRDDDLTDPANFTIKYRLSERFDYKLLPKKCWEILQNRFRGLELKRFKDTDFYNRKFIVKFPDIRILILPPLGQIDSENFPSTELVFIVPSDRFERLKEKILRCINLRREQVGQSPVENIRIWRANPYYSRIDRWIDFVKQYNLEGQSGIDKFTEQQKEIVMDQDIEENTGVEFPGQQFDSFLNKTYSELDKSNNSINSNYDLIIVEVPNQNNKYMFRYNKNPGSFGKCENCYQTRMLKVVCPCKKVSYCDEKCRSNDEKYHLPNCDAESQIDFDKLDLKPMPNARNGVVGLQNLGNTCFMNSALQCLSNSWPLTRFFLDKHFASQVNEDNPLGTKGQVAFHFAKLLNELWNRENDTFSPNMLKRHIGKQNPMFSGYQQHDSQEFLNFLLDTLHEDLNRVQKKPYVELKDSDNRSDAVVATEHWEGHLQRNMSIIVDLFQGQYKSTLQCPQCKRVSITFDPYMSIPLPIPLNFQLSYYFLPDRVSKKIYRFDVFIRMSYSVLDAKQIIAKQASEYYQEYISPYEFILAQVSKSDFAITQLFKDSEQSGSLNINFGSNFIFAYQIDKAALNTKVLPKVTDQQIKDALTLPFNQKVLDQDFEFDGDEEYKGDEPMKTQEEPTILKLDSIPLENLINPDWIFVPVMPVIRFQRQNSGNYYSYNNSSIKFDNKQAIPRLFWFNKNQPLADVQRKIVQNYSFAQDFVNEPEVHDPNEYYVKHYEKLLNQLQNNEDVSQDDLSQDITEYPFTINIVNQNQRYYAPPCRNCQSNCKNCPMPISSQKTFRDLLDQMVHKEKFFDNQNLFINQDEFKEQNDSDDDNNGGYNSYNNNIYSNKSKFKNNLQDDSDDDESIYNEEAQKKKLKQENRGRQKTFLLELVFVNRILREQTNSIASRLLTFDKHPREKQSDSYGYKSKKGSSSQQLSDCLDYFRHVEKLEKQNSWYCNKCQDHVEATKKIEIYTVPPLLILCLQRFKNKSYSYDNKLEDRIVFPIDDLDMTQFVVSKEQKKELSLLYDLYAVSNHYGSINFGHYTAYCKNYLNGKWYDFNDSSVSEVDSPTDVVSQAAYVLYYIRKDIKPNSLNFEQIQRTISDPEIMQKLTSKPPLITQTAENNMGSSLSNQSKIQGIQTAEINSNYIESYINDDERDQDSDKFEVIYAPGNDDQFEANYGDIPPPTADTYNDYQNMQDNNSSHESEEED</sequence>
<dbReference type="PROSITE" id="PS00973">
    <property type="entry name" value="USP_2"/>
    <property type="match status" value="1"/>
</dbReference>
<dbReference type="FunCoup" id="A0A078AUT4">
    <property type="interactions" value="321"/>
</dbReference>
<accession>A0A078AUT4</accession>
<feature type="domain" description="DUSP" evidence="13">
    <location>
        <begin position="55"/>
        <end position="184"/>
    </location>
</feature>
<evidence type="ECO:0000259" key="12">
    <source>
        <dbReference type="PROSITE" id="PS50235"/>
    </source>
</evidence>
<dbReference type="InterPro" id="IPR002893">
    <property type="entry name" value="Znf_MYND"/>
</dbReference>
<keyword evidence="10" id="KW-0862">Zinc</keyword>
<dbReference type="Gene3D" id="3.90.70.10">
    <property type="entry name" value="Cysteine proteinases"/>
    <property type="match status" value="2"/>
</dbReference>
<evidence type="ECO:0000313" key="15">
    <source>
        <dbReference type="Proteomes" id="UP000039865"/>
    </source>
</evidence>
<feature type="region of interest" description="Disordered" evidence="11">
    <location>
        <begin position="943"/>
        <end position="981"/>
    </location>
</feature>
<dbReference type="InParanoid" id="A0A078AUT4"/>
<organism evidence="14 15">
    <name type="scientific">Stylonychia lemnae</name>
    <name type="common">Ciliate</name>
    <dbReference type="NCBI Taxonomy" id="5949"/>
    <lineage>
        <taxon>Eukaryota</taxon>
        <taxon>Sar</taxon>
        <taxon>Alveolata</taxon>
        <taxon>Ciliophora</taxon>
        <taxon>Intramacronucleata</taxon>
        <taxon>Spirotrichea</taxon>
        <taxon>Stichotrichia</taxon>
        <taxon>Sporadotrichida</taxon>
        <taxon>Oxytrichidae</taxon>
        <taxon>Stylonychinae</taxon>
        <taxon>Stylonychia</taxon>
    </lineage>
</organism>
<feature type="region of interest" description="Disordered" evidence="11">
    <location>
        <begin position="1290"/>
        <end position="1330"/>
    </location>
</feature>
<dbReference type="InterPro" id="IPR038765">
    <property type="entry name" value="Papain-like_cys_pep_sf"/>
</dbReference>
<protein>
    <recommendedName>
        <fullName evidence="3">ubiquitinyl hydrolase 1</fullName>
        <ecNumber evidence="3">3.4.19.12</ecNumber>
    </recommendedName>
</protein>
<keyword evidence="9" id="KW-0788">Thiol protease</keyword>
<dbReference type="Proteomes" id="UP000039865">
    <property type="component" value="Unassembled WGS sequence"/>
</dbReference>
<gene>
    <name evidence="14" type="primary">Contig5490.g5872</name>
    <name evidence="14" type="ORF">STYLEM_14072</name>
</gene>
<dbReference type="InterPro" id="IPR001394">
    <property type="entry name" value="Peptidase_C19_UCH"/>
</dbReference>
<comment type="similarity">
    <text evidence="2">Belongs to the peptidase C19 family.</text>
</comment>
<feature type="compositionally biased region" description="Low complexity" evidence="11">
    <location>
        <begin position="953"/>
        <end position="973"/>
    </location>
</feature>
<dbReference type="PROSITE" id="PS01360">
    <property type="entry name" value="ZF_MYND_1"/>
    <property type="match status" value="1"/>
</dbReference>
<feature type="domain" description="USP" evidence="12">
    <location>
        <begin position="425"/>
        <end position="1205"/>
    </location>
</feature>
<dbReference type="PROSITE" id="PS51283">
    <property type="entry name" value="DUSP"/>
    <property type="match status" value="1"/>
</dbReference>
<evidence type="ECO:0000256" key="2">
    <source>
        <dbReference type="ARBA" id="ARBA00009085"/>
    </source>
</evidence>
<evidence type="ECO:0000256" key="6">
    <source>
        <dbReference type="ARBA" id="ARBA00022771"/>
    </source>
</evidence>
<dbReference type="GO" id="GO:0006508">
    <property type="term" value="P:proteolysis"/>
    <property type="evidence" value="ECO:0007669"/>
    <property type="project" value="UniProtKB-KW"/>
</dbReference>
<dbReference type="SUPFAM" id="SSF54001">
    <property type="entry name" value="Cysteine proteinases"/>
    <property type="match status" value="1"/>
</dbReference>
<evidence type="ECO:0000256" key="11">
    <source>
        <dbReference type="SAM" id="MobiDB-lite"/>
    </source>
</evidence>
<evidence type="ECO:0000256" key="1">
    <source>
        <dbReference type="ARBA" id="ARBA00000707"/>
    </source>
</evidence>
<dbReference type="PANTHER" id="PTHR21646">
    <property type="entry name" value="UBIQUITIN CARBOXYL-TERMINAL HYDROLASE"/>
    <property type="match status" value="1"/>
</dbReference>
<keyword evidence="7" id="KW-0833">Ubl conjugation pathway</keyword>
<dbReference type="SUPFAM" id="SSF143791">
    <property type="entry name" value="DUSP-like"/>
    <property type="match status" value="1"/>
</dbReference>
<keyword evidence="15" id="KW-1185">Reference proteome</keyword>
<dbReference type="GO" id="GO:0016579">
    <property type="term" value="P:protein deubiquitination"/>
    <property type="evidence" value="ECO:0007669"/>
    <property type="project" value="InterPro"/>
</dbReference>
<evidence type="ECO:0000256" key="4">
    <source>
        <dbReference type="ARBA" id="ARBA00022670"/>
    </source>
</evidence>
<evidence type="ECO:0000256" key="10">
    <source>
        <dbReference type="ARBA" id="ARBA00022833"/>
    </source>
</evidence>
<evidence type="ECO:0000259" key="13">
    <source>
        <dbReference type="PROSITE" id="PS51283"/>
    </source>
</evidence>
<feature type="region of interest" description="Disordered" evidence="11">
    <location>
        <begin position="1"/>
        <end position="27"/>
    </location>
</feature>
<dbReference type="InterPro" id="IPR018200">
    <property type="entry name" value="USP_CS"/>
</dbReference>
<proteinExistence type="inferred from homology"/>
<dbReference type="GO" id="GO:0004843">
    <property type="term" value="F:cysteine-type deubiquitinase activity"/>
    <property type="evidence" value="ECO:0007669"/>
    <property type="project" value="UniProtKB-EC"/>
</dbReference>
<dbReference type="InterPro" id="IPR035927">
    <property type="entry name" value="DUSP-like_sf"/>
</dbReference>
<keyword evidence="6" id="KW-0863">Zinc-finger</keyword>
<dbReference type="InterPro" id="IPR006615">
    <property type="entry name" value="Pept_C19_DUSP"/>
</dbReference>
<keyword evidence="5" id="KW-0479">Metal-binding</keyword>
<keyword evidence="4" id="KW-0645">Protease</keyword>
<evidence type="ECO:0000256" key="3">
    <source>
        <dbReference type="ARBA" id="ARBA00012759"/>
    </source>
</evidence>
<dbReference type="EMBL" id="CCKQ01013355">
    <property type="protein sequence ID" value="CDW85002.1"/>
    <property type="molecule type" value="Genomic_DNA"/>
</dbReference>
<comment type="catalytic activity">
    <reaction evidence="1">
        <text>Thiol-dependent hydrolysis of ester, thioester, amide, peptide and isopeptide bonds formed by the C-terminal Gly of ubiquitin (a 76-residue protein attached to proteins as an intracellular targeting signal).</text>
        <dbReference type="EC" id="3.4.19.12"/>
    </reaction>
</comment>
<evidence type="ECO:0000256" key="9">
    <source>
        <dbReference type="ARBA" id="ARBA00022807"/>
    </source>
</evidence>
<dbReference type="Gene3D" id="3.30.2230.10">
    <property type="entry name" value="DUSP-like"/>
    <property type="match status" value="1"/>
</dbReference>
<evidence type="ECO:0000256" key="8">
    <source>
        <dbReference type="ARBA" id="ARBA00022801"/>
    </source>
</evidence>
<feature type="compositionally biased region" description="Polar residues" evidence="11">
    <location>
        <begin position="16"/>
        <end position="27"/>
    </location>
</feature>
<dbReference type="EC" id="3.4.19.12" evidence="3"/>
<evidence type="ECO:0000313" key="14">
    <source>
        <dbReference type="EMBL" id="CDW85002.1"/>
    </source>
</evidence>
<dbReference type="Pfam" id="PF06337">
    <property type="entry name" value="DUSP"/>
    <property type="match status" value="1"/>
</dbReference>